<evidence type="ECO:0008006" key="3">
    <source>
        <dbReference type="Google" id="ProtNLM"/>
    </source>
</evidence>
<dbReference type="AlphaFoldDB" id="A0A4D6M3U9"/>
<sequence>MVLDIIGVVDNVRCNPQSKNVVFHIRDLSSAVIGCTLWDSYYLKFMSNWRGDPDSSIVVDGEDDPKCFPEDLDVLLGCTLAFKVRVQPNNISSSVMKASSNPETIACVRSKLETKMIKESNGEGTCDSSSEANSKGKKSFGITICDSNNEAETIGVISCGSQVEAKNSSPTGVSGFSTRSNVVGLIQIEANAKKLTMSTSADNDPYIDFCVTPRKELLLDFEVECDHLDDIPSAEFSRTKTKKRIKQEKQ</sequence>
<evidence type="ECO:0000313" key="2">
    <source>
        <dbReference type="Proteomes" id="UP000501690"/>
    </source>
</evidence>
<organism evidence="1 2">
    <name type="scientific">Vigna unguiculata</name>
    <name type="common">Cowpea</name>
    <dbReference type="NCBI Taxonomy" id="3917"/>
    <lineage>
        <taxon>Eukaryota</taxon>
        <taxon>Viridiplantae</taxon>
        <taxon>Streptophyta</taxon>
        <taxon>Embryophyta</taxon>
        <taxon>Tracheophyta</taxon>
        <taxon>Spermatophyta</taxon>
        <taxon>Magnoliopsida</taxon>
        <taxon>eudicotyledons</taxon>
        <taxon>Gunneridae</taxon>
        <taxon>Pentapetalae</taxon>
        <taxon>rosids</taxon>
        <taxon>fabids</taxon>
        <taxon>Fabales</taxon>
        <taxon>Fabaceae</taxon>
        <taxon>Papilionoideae</taxon>
        <taxon>50 kb inversion clade</taxon>
        <taxon>NPAAA clade</taxon>
        <taxon>indigoferoid/millettioid clade</taxon>
        <taxon>Phaseoleae</taxon>
        <taxon>Vigna</taxon>
    </lineage>
</organism>
<dbReference type="EMBL" id="CP039349">
    <property type="protein sequence ID" value="QCD94856.1"/>
    <property type="molecule type" value="Genomic_DNA"/>
</dbReference>
<dbReference type="Proteomes" id="UP000501690">
    <property type="component" value="Linkage Group LG5"/>
</dbReference>
<proteinExistence type="predicted"/>
<accession>A0A4D6M3U9</accession>
<keyword evidence="2" id="KW-1185">Reference proteome</keyword>
<gene>
    <name evidence="1" type="ORF">DEO72_LG5g2945</name>
</gene>
<name>A0A4D6M3U9_VIGUN</name>
<reference evidence="1 2" key="1">
    <citation type="submission" date="2019-04" db="EMBL/GenBank/DDBJ databases">
        <title>An improved genome assembly and genetic linkage map for asparagus bean, Vigna unguiculata ssp. sesquipedialis.</title>
        <authorList>
            <person name="Xia Q."/>
            <person name="Zhang R."/>
            <person name="Dong Y."/>
        </authorList>
    </citation>
    <scope>NUCLEOTIDE SEQUENCE [LARGE SCALE GENOMIC DNA]</scope>
    <source>
        <tissue evidence="1">Leaf</tissue>
    </source>
</reference>
<evidence type="ECO:0000313" key="1">
    <source>
        <dbReference type="EMBL" id="QCD94856.1"/>
    </source>
</evidence>
<protein>
    <recommendedName>
        <fullName evidence="3">Nucleic acid-binding</fullName>
    </recommendedName>
</protein>